<evidence type="ECO:0000256" key="6">
    <source>
        <dbReference type="ARBA" id="ARBA00023136"/>
    </source>
</evidence>
<keyword evidence="4 8" id="KW-0812">Transmembrane</keyword>
<dbReference type="PROSITE" id="PS52016">
    <property type="entry name" value="TONB_DEPENDENT_REC_3"/>
    <property type="match status" value="1"/>
</dbReference>
<evidence type="ECO:0000256" key="1">
    <source>
        <dbReference type="ARBA" id="ARBA00004571"/>
    </source>
</evidence>
<dbReference type="PATRIC" id="fig|33051.3.peg.1056"/>
<dbReference type="AlphaFoldDB" id="A0A147HS77"/>
<evidence type="ECO:0000256" key="10">
    <source>
        <dbReference type="SAM" id="MobiDB-lite"/>
    </source>
</evidence>
<dbReference type="Pfam" id="PF07715">
    <property type="entry name" value="Plug"/>
    <property type="match status" value="1"/>
</dbReference>
<protein>
    <recommendedName>
        <fullName evidence="16">TonB-dependent receptor</fullName>
    </recommendedName>
</protein>
<feature type="domain" description="TonB-dependent receptor-like beta-barrel" evidence="12">
    <location>
        <begin position="426"/>
        <end position="971"/>
    </location>
</feature>
<evidence type="ECO:0000313" key="15">
    <source>
        <dbReference type="Proteomes" id="UP000072867"/>
    </source>
</evidence>
<comment type="similarity">
    <text evidence="8 9">Belongs to the TonB-dependent receptor family.</text>
</comment>
<reference evidence="14 15" key="1">
    <citation type="journal article" date="2016" name="Front. Microbiol.">
        <title>Genomic Resource of Rice Seed Associated Bacteria.</title>
        <authorList>
            <person name="Midha S."/>
            <person name="Bansal K."/>
            <person name="Sharma S."/>
            <person name="Kumar N."/>
            <person name="Patil P.P."/>
            <person name="Chaudhry V."/>
            <person name="Patil P.B."/>
        </authorList>
    </citation>
    <scope>NUCLEOTIDE SEQUENCE [LARGE SCALE GENOMIC DNA]</scope>
    <source>
        <strain evidence="14 15">NS319</strain>
    </source>
</reference>
<feature type="region of interest" description="Disordered" evidence="10">
    <location>
        <begin position="29"/>
        <end position="71"/>
    </location>
</feature>
<dbReference type="Proteomes" id="UP000072867">
    <property type="component" value="Unassembled WGS sequence"/>
</dbReference>
<evidence type="ECO:0000256" key="11">
    <source>
        <dbReference type="SAM" id="SignalP"/>
    </source>
</evidence>
<dbReference type="PANTHER" id="PTHR47234">
    <property type="match status" value="1"/>
</dbReference>
<keyword evidence="11" id="KW-0732">Signal</keyword>
<comment type="subcellular location">
    <subcellularLocation>
        <location evidence="1 8">Cell outer membrane</location>
        <topology evidence="1 8">Multi-pass membrane protein</topology>
    </subcellularLocation>
</comment>
<dbReference type="InterPro" id="IPR000531">
    <property type="entry name" value="Beta-barrel_TonB"/>
</dbReference>
<feature type="signal peptide" evidence="11">
    <location>
        <begin position="1"/>
        <end position="26"/>
    </location>
</feature>
<evidence type="ECO:0000313" key="14">
    <source>
        <dbReference type="EMBL" id="KTT67087.1"/>
    </source>
</evidence>
<keyword evidence="2 8" id="KW-0813">Transport</keyword>
<keyword evidence="7 8" id="KW-0998">Cell outer membrane</keyword>
<dbReference type="RefSeq" id="WP_058734734.1">
    <property type="nucleotide sequence ID" value="NZ_LDTD01000161.1"/>
</dbReference>
<keyword evidence="3 8" id="KW-1134">Transmembrane beta strand</keyword>
<dbReference type="SUPFAM" id="SSF56935">
    <property type="entry name" value="Porins"/>
    <property type="match status" value="1"/>
</dbReference>
<proteinExistence type="inferred from homology"/>
<evidence type="ECO:0008006" key="16">
    <source>
        <dbReference type="Google" id="ProtNLM"/>
    </source>
</evidence>
<dbReference type="EMBL" id="LDTD01000161">
    <property type="protein sequence ID" value="KTT67087.1"/>
    <property type="molecule type" value="Genomic_DNA"/>
</dbReference>
<dbReference type="STRING" id="33051.SB4_15315"/>
<dbReference type="InterPro" id="IPR036942">
    <property type="entry name" value="Beta-barrel_TonB_sf"/>
</dbReference>
<evidence type="ECO:0000256" key="3">
    <source>
        <dbReference type="ARBA" id="ARBA00022452"/>
    </source>
</evidence>
<dbReference type="InterPro" id="IPR039426">
    <property type="entry name" value="TonB-dep_rcpt-like"/>
</dbReference>
<organism evidence="14 15">
    <name type="scientific">Sphingomonas sanguinis</name>
    <dbReference type="NCBI Taxonomy" id="33051"/>
    <lineage>
        <taxon>Bacteria</taxon>
        <taxon>Pseudomonadati</taxon>
        <taxon>Pseudomonadota</taxon>
        <taxon>Alphaproteobacteria</taxon>
        <taxon>Sphingomonadales</taxon>
        <taxon>Sphingomonadaceae</taxon>
        <taxon>Sphingomonas</taxon>
    </lineage>
</organism>
<evidence type="ECO:0000256" key="4">
    <source>
        <dbReference type="ARBA" id="ARBA00022692"/>
    </source>
</evidence>
<dbReference type="InterPro" id="IPR037066">
    <property type="entry name" value="Plug_dom_sf"/>
</dbReference>
<dbReference type="InterPro" id="IPR012910">
    <property type="entry name" value="Plug_dom"/>
</dbReference>
<dbReference type="GO" id="GO:0009279">
    <property type="term" value="C:cell outer membrane"/>
    <property type="evidence" value="ECO:0007669"/>
    <property type="project" value="UniProtKB-SubCell"/>
</dbReference>
<evidence type="ECO:0000256" key="8">
    <source>
        <dbReference type="PROSITE-ProRule" id="PRU01360"/>
    </source>
</evidence>
<feature type="compositionally biased region" description="Polar residues" evidence="10">
    <location>
        <begin position="42"/>
        <end position="58"/>
    </location>
</feature>
<evidence type="ECO:0000256" key="9">
    <source>
        <dbReference type="RuleBase" id="RU003357"/>
    </source>
</evidence>
<accession>A0A147HS77</accession>
<keyword evidence="5 9" id="KW-0798">TonB box</keyword>
<comment type="caution">
    <text evidence="14">The sequence shown here is derived from an EMBL/GenBank/DDBJ whole genome shotgun (WGS) entry which is preliminary data.</text>
</comment>
<evidence type="ECO:0000259" key="13">
    <source>
        <dbReference type="Pfam" id="PF07715"/>
    </source>
</evidence>
<feature type="chain" id="PRO_5007547891" description="TonB-dependent receptor" evidence="11">
    <location>
        <begin position="27"/>
        <end position="1000"/>
    </location>
</feature>
<dbReference type="Pfam" id="PF00593">
    <property type="entry name" value="TonB_dep_Rec_b-barrel"/>
    <property type="match status" value="1"/>
</dbReference>
<feature type="domain" description="TonB-dependent receptor plug" evidence="13">
    <location>
        <begin position="75"/>
        <end position="191"/>
    </location>
</feature>
<evidence type="ECO:0000256" key="5">
    <source>
        <dbReference type="ARBA" id="ARBA00023077"/>
    </source>
</evidence>
<dbReference type="Gene3D" id="2.40.170.20">
    <property type="entry name" value="TonB-dependent receptor, beta-barrel domain"/>
    <property type="match status" value="1"/>
</dbReference>
<dbReference type="Gene3D" id="2.170.130.10">
    <property type="entry name" value="TonB-dependent receptor, plug domain"/>
    <property type="match status" value="1"/>
</dbReference>
<name>A0A147HS77_9SPHN</name>
<evidence type="ECO:0000256" key="2">
    <source>
        <dbReference type="ARBA" id="ARBA00022448"/>
    </source>
</evidence>
<gene>
    <name evidence="14" type="ORF">NS319_17400</name>
</gene>
<sequence length="1000" mass="107667">MTRMSFAHGVAAIAIAVFSLTGAAQAQQTAPATTPADGNVPGQDSQPGTVEDSSNAGQSGDVVVTGSRIRRQDFSTPSPIVTLDAKTFEAQGTTNVTDFLRAYPALVGSGGSSNNSGDRAGIGETGLNTLDLRNLGRQRTLTLVDGRRHVSGIPGEQAVDINTIPTDLIEGVDILTGGASAVYGADGVSGVVNFRLKQNFDGLTVRGQAGISDRGDSGQRLVAVTGGRNFADSRGNVALAYQYSMDDRLQAKQRPQFGQYNLPVFTRNPNGTVPARVPITDARYYGSSPEGAVDVDGDGVPDFTGTGAVYDNGVAYPGGYSVGGSSTPVARYLNDLQPSIERHIANFLGHYDISDTVTLFGEAKYATTKSFSLAQPTFDYNLLIQGDNPYLPANIRSAIDPTIGGVLVSRDNFDLGMNGNGQRGENIKRDTYRTVIGLRGDLEDKTHYEVSYVFGRTDVRSQYTNDIYSDRFFAALDAVRDPATGQITCRANLDPNWTPNQPYSSGRKVLPRTTFQPGQCRPINILGAGLSDPSGIAFILAPTTDRSRIEQHVVSASVSGDFEKFFSLPGGPLAYAFGAEYRKEISSFTPDPIEQQGLTFTNALSATRGSFDVKEVFAELNAPIAKNMRFAHDLELGAAIRVSDYSTIGRATTWKVDGMYSPIRDITFRGTYSVAIRAPNISELFGGRSQTFAFFTEDPCIPANTGNGTQYRAANCRTLLQGLGANPATYNDTRSFNVSGTSGGNPLLRQEEANTWTAGLVLAPRFIPGLTLSADWYDIRLKNAINTVTPIQLAQLCVDSPTLNNQFCGAITRQNGAGTGTVQAGNVIGFNVAPQNVASFQTAGLDLNLNWRLPTANLGLFNLQVNGNYLDKLLFIGVPGAPVTDYRGTAFSSAPKYQVTSNLSWAKGVLTLNYGLQWFDKTLRYTRETSGSNPDFVAAQYYFIKPRWVHNIYASVDATERFQFYGGVSNLFDQMPDVGQTIYPTTAVGRFMFVGARVKM</sequence>
<keyword evidence="6 8" id="KW-0472">Membrane</keyword>
<evidence type="ECO:0000256" key="7">
    <source>
        <dbReference type="ARBA" id="ARBA00023237"/>
    </source>
</evidence>
<dbReference type="PANTHER" id="PTHR47234:SF2">
    <property type="entry name" value="TONB-DEPENDENT RECEPTOR"/>
    <property type="match status" value="1"/>
</dbReference>
<evidence type="ECO:0000259" key="12">
    <source>
        <dbReference type="Pfam" id="PF00593"/>
    </source>
</evidence>